<dbReference type="SUPFAM" id="SSF53383">
    <property type="entry name" value="PLP-dependent transferases"/>
    <property type="match status" value="1"/>
</dbReference>
<evidence type="ECO:0000313" key="7">
    <source>
        <dbReference type="EMBL" id="KXA16331.1"/>
    </source>
</evidence>
<dbReference type="PANTHER" id="PTHR46577:SF1">
    <property type="entry name" value="HTH-TYPE TRANSCRIPTIONAL REGULATORY PROTEIN GABR"/>
    <property type="match status" value="1"/>
</dbReference>
<name>A0A133NJ94_9FUSO</name>
<reference evidence="8" key="1">
    <citation type="submission" date="2016-01" db="EMBL/GenBank/DDBJ databases">
        <authorList>
            <person name="Mitreva M."/>
            <person name="Pepin K.H."/>
            <person name="Mihindukulasuriya K.A."/>
            <person name="Fulton R."/>
            <person name="Fronick C."/>
            <person name="O'Laughlin M."/>
            <person name="Miner T."/>
            <person name="Herter B."/>
            <person name="Rosa B.A."/>
            <person name="Cordes M."/>
            <person name="Tomlinson C."/>
            <person name="Wollam A."/>
            <person name="Palsikar V.B."/>
            <person name="Mardis E.R."/>
            <person name="Wilson R.K."/>
        </authorList>
    </citation>
    <scope>NUCLEOTIDE SEQUENCE [LARGE SCALE GENOMIC DNA]</scope>
    <source>
        <strain evidence="8">CMW8396</strain>
    </source>
</reference>
<dbReference type="Proteomes" id="UP000070617">
    <property type="component" value="Unassembled WGS sequence"/>
</dbReference>
<evidence type="ECO:0000313" key="8">
    <source>
        <dbReference type="Proteomes" id="UP000070617"/>
    </source>
</evidence>
<evidence type="ECO:0000256" key="3">
    <source>
        <dbReference type="ARBA" id="ARBA00023015"/>
    </source>
</evidence>
<accession>A0A133NJ94</accession>
<dbReference type="AlphaFoldDB" id="A0A133NJ94"/>
<evidence type="ECO:0000259" key="6">
    <source>
        <dbReference type="PROSITE" id="PS50949"/>
    </source>
</evidence>
<dbReference type="PANTHER" id="PTHR46577">
    <property type="entry name" value="HTH-TYPE TRANSCRIPTIONAL REGULATORY PROTEIN GABR"/>
    <property type="match status" value="1"/>
</dbReference>
<dbReference type="SMART" id="SM00345">
    <property type="entry name" value="HTH_GNTR"/>
    <property type="match status" value="1"/>
</dbReference>
<dbReference type="PATRIC" id="fig|134605.3.peg.433"/>
<organism evidence="7 8">
    <name type="scientific">Fusobacterium equinum</name>
    <dbReference type="NCBI Taxonomy" id="134605"/>
    <lineage>
        <taxon>Bacteria</taxon>
        <taxon>Fusobacteriati</taxon>
        <taxon>Fusobacteriota</taxon>
        <taxon>Fusobacteriia</taxon>
        <taxon>Fusobacteriales</taxon>
        <taxon>Fusobacteriaceae</taxon>
        <taxon>Fusobacterium</taxon>
    </lineage>
</organism>
<dbReference type="Pfam" id="PF00392">
    <property type="entry name" value="GntR"/>
    <property type="match status" value="1"/>
</dbReference>
<keyword evidence="4" id="KW-0238">DNA-binding</keyword>
<comment type="caution">
    <text evidence="7">The sequence shown here is derived from an EMBL/GenBank/DDBJ whole genome shotgun (WGS) entry which is preliminary data.</text>
</comment>
<gene>
    <name evidence="7" type="ORF">HMPREF3206_00431</name>
</gene>
<sequence length="462" mass="53937">MMIFPLDNNSKTPLYIQMYSEIKKQIQDGSLHSNEKLPSKKHFMEQYHISQNTVQNALYLLLEEGYLYSIERRGYFVSNLENIFTKSLPSKTVQKENNISKVKYDFAYSGVDVQSIPKTILKKITRDIYDEQNTELLFQGDIQGYLPLRESICQYLENSRGFSVSSNQIIISSGTEYLFYIIFKIFDQKIYGLENPGYKMLQELFTSNQIEFHPIPLDESGIQVEELEKQKVQIACITPSHQFPSGIIMPIRRRNELLQWANSSEERYIVEDDYDSEFKYNGRPIPALKAIDQKDKVIYMGSFSKSISPALRVSYMVLPKNLLTVYERKLPYFICPVSTLSQKILHKFISEGYFIKHLNRMRTLYKQKREFIVQSFKKTNITILGADAGLHLLLSFPPSFPESKFLADCKKHSIRLYPIREYYFQENITTNPIFLLGYASLEKKQIQEGITILLKILESNQE</sequence>
<protein>
    <submittedName>
        <fullName evidence="7">Transcriptional regulator, GntR family</fullName>
    </submittedName>
</protein>
<dbReference type="GO" id="GO:0003677">
    <property type="term" value="F:DNA binding"/>
    <property type="evidence" value="ECO:0007669"/>
    <property type="project" value="UniProtKB-KW"/>
</dbReference>
<dbReference type="SUPFAM" id="SSF46785">
    <property type="entry name" value="Winged helix' DNA-binding domain"/>
    <property type="match status" value="1"/>
</dbReference>
<evidence type="ECO:0000256" key="5">
    <source>
        <dbReference type="ARBA" id="ARBA00023163"/>
    </source>
</evidence>
<keyword evidence="8" id="KW-1185">Reference proteome</keyword>
<evidence type="ECO:0000256" key="2">
    <source>
        <dbReference type="ARBA" id="ARBA00022898"/>
    </source>
</evidence>
<dbReference type="GO" id="GO:0003700">
    <property type="term" value="F:DNA-binding transcription factor activity"/>
    <property type="evidence" value="ECO:0007669"/>
    <property type="project" value="InterPro"/>
</dbReference>
<dbReference type="GO" id="GO:0030170">
    <property type="term" value="F:pyridoxal phosphate binding"/>
    <property type="evidence" value="ECO:0007669"/>
    <property type="project" value="InterPro"/>
</dbReference>
<proteinExistence type="inferred from homology"/>
<comment type="similarity">
    <text evidence="1">In the C-terminal section; belongs to the class-I pyridoxal-phosphate-dependent aminotransferase family.</text>
</comment>
<dbReference type="EMBL" id="LRPX01000015">
    <property type="protein sequence ID" value="KXA16331.1"/>
    <property type="molecule type" value="Genomic_DNA"/>
</dbReference>
<dbReference type="CDD" id="cd00609">
    <property type="entry name" value="AAT_like"/>
    <property type="match status" value="1"/>
</dbReference>
<dbReference type="PROSITE" id="PS50949">
    <property type="entry name" value="HTH_GNTR"/>
    <property type="match status" value="1"/>
</dbReference>
<keyword evidence="2" id="KW-0663">Pyridoxal phosphate</keyword>
<dbReference type="InterPro" id="IPR036390">
    <property type="entry name" value="WH_DNA-bd_sf"/>
</dbReference>
<dbReference type="InterPro" id="IPR004839">
    <property type="entry name" value="Aminotransferase_I/II_large"/>
</dbReference>
<dbReference type="RefSeq" id="WP_060793425.1">
    <property type="nucleotide sequence ID" value="NZ_KQ956516.1"/>
</dbReference>
<dbReference type="InterPro" id="IPR000524">
    <property type="entry name" value="Tscrpt_reg_HTH_GntR"/>
</dbReference>
<feature type="domain" description="HTH gntR-type" evidence="6">
    <location>
        <begin position="12"/>
        <end position="80"/>
    </location>
</feature>
<keyword evidence="5" id="KW-0804">Transcription</keyword>
<evidence type="ECO:0000256" key="1">
    <source>
        <dbReference type="ARBA" id="ARBA00005384"/>
    </source>
</evidence>
<dbReference type="InterPro" id="IPR051446">
    <property type="entry name" value="HTH_trans_reg/aminotransferase"/>
</dbReference>
<dbReference type="InterPro" id="IPR015421">
    <property type="entry name" value="PyrdxlP-dep_Trfase_major"/>
</dbReference>
<dbReference type="STRING" id="134605.HMPREF3206_00431"/>
<dbReference type="Pfam" id="PF00155">
    <property type="entry name" value="Aminotran_1_2"/>
    <property type="match status" value="1"/>
</dbReference>
<evidence type="ECO:0000256" key="4">
    <source>
        <dbReference type="ARBA" id="ARBA00023125"/>
    </source>
</evidence>
<keyword evidence="3" id="KW-0805">Transcription regulation</keyword>
<dbReference type="Gene3D" id="1.10.10.10">
    <property type="entry name" value="Winged helix-like DNA-binding domain superfamily/Winged helix DNA-binding domain"/>
    <property type="match status" value="1"/>
</dbReference>
<dbReference type="Gene3D" id="3.40.640.10">
    <property type="entry name" value="Type I PLP-dependent aspartate aminotransferase-like (Major domain)"/>
    <property type="match status" value="1"/>
</dbReference>
<dbReference type="InterPro" id="IPR015424">
    <property type="entry name" value="PyrdxlP-dep_Trfase"/>
</dbReference>
<dbReference type="InterPro" id="IPR036388">
    <property type="entry name" value="WH-like_DNA-bd_sf"/>
</dbReference>